<dbReference type="GO" id="GO:0005737">
    <property type="term" value="C:cytoplasm"/>
    <property type="evidence" value="ECO:0007669"/>
    <property type="project" value="UniProtKB-SubCell"/>
</dbReference>
<evidence type="ECO:0000256" key="7">
    <source>
        <dbReference type="ARBA" id="ARBA00013227"/>
    </source>
</evidence>
<comment type="similarity">
    <text evidence="6">Belongs to the SMP-30/CGR1 family.</text>
</comment>
<evidence type="ECO:0000256" key="13">
    <source>
        <dbReference type="ARBA" id="ARBA00032464"/>
    </source>
</evidence>
<evidence type="ECO:0000256" key="12">
    <source>
        <dbReference type="ARBA" id="ARBA00022837"/>
    </source>
</evidence>
<dbReference type="Gene3D" id="2.120.10.30">
    <property type="entry name" value="TolB, C-terminal domain"/>
    <property type="match status" value="1"/>
</dbReference>
<keyword evidence="19" id="KW-1185">Reference proteome</keyword>
<dbReference type="InterPro" id="IPR005511">
    <property type="entry name" value="SMP-30"/>
</dbReference>
<feature type="binding site" evidence="15">
    <location>
        <position position="135"/>
    </location>
    <ligand>
        <name>substrate</name>
    </ligand>
</feature>
<sequence>MSVTSSVISLFLFLSLINNFSKCCIEAPYFGAPHLFQVTPPVDHAEGPTWDSRKDILYFVDIHAGDIYSLKFLTGELDSIHLNGEVTPVIPSKTDPEILIVGVDRNVVAVEWNGKSKFYRTKLLTTVSKQFPTSRFNDGKADKQGRLWFGTMGFEDSRGVTPNQGVLYKITRENLDDPEVMVAPVNISNGLTWNYANDKFYYIDTPTRKIVEYDYDDEKGAITNGRVVFDLALYDAIKGNPDGMTIDRDDNLWIALYGGWAVIKVDPRTGHLLQVVSIPAEAVTSVMWGGPNMDLLFVTTSRTSLSQEQRLRQPLAGSVFALAGLGTSGWQVFDADIVDKI</sequence>
<accession>D6X0J5</accession>
<reference evidence="18 19" key="1">
    <citation type="journal article" date="2008" name="Nature">
        <title>The genome of the model beetle and pest Tribolium castaneum.</title>
        <authorList>
            <consortium name="Tribolium Genome Sequencing Consortium"/>
            <person name="Richards S."/>
            <person name="Gibbs R.A."/>
            <person name="Weinstock G.M."/>
            <person name="Brown S.J."/>
            <person name="Denell R."/>
            <person name="Beeman R.W."/>
            <person name="Gibbs R."/>
            <person name="Beeman R.W."/>
            <person name="Brown S.J."/>
            <person name="Bucher G."/>
            <person name="Friedrich M."/>
            <person name="Grimmelikhuijzen C.J."/>
            <person name="Klingler M."/>
            <person name="Lorenzen M."/>
            <person name="Richards S."/>
            <person name="Roth S."/>
            <person name="Schroder R."/>
            <person name="Tautz D."/>
            <person name="Zdobnov E.M."/>
            <person name="Muzny D."/>
            <person name="Gibbs R.A."/>
            <person name="Weinstock G.M."/>
            <person name="Attaway T."/>
            <person name="Bell S."/>
            <person name="Buhay C.J."/>
            <person name="Chandrabose M.N."/>
            <person name="Chavez D."/>
            <person name="Clerk-Blankenburg K.P."/>
            <person name="Cree A."/>
            <person name="Dao M."/>
            <person name="Davis C."/>
            <person name="Chacko J."/>
            <person name="Dinh H."/>
            <person name="Dugan-Rocha S."/>
            <person name="Fowler G."/>
            <person name="Garner T.T."/>
            <person name="Garnes J."/>
            <person name="Gnirke A."/>
            <person name="Hawes A."/>
            <person name="Hernandez J."/>
            <person name="Hines S."/>
            <person name="Holder M."/>
            <person name="Hume J."/>
            <person name="Jhangiani S.N."/>
            <person name="Joshi V."/>
            <person name="Khan Z.M."/>
            <person name="Jackson L."/>
            <person name="Kovar C."/>
            <person name="Kowis A."/>
            <person name="Lee S."/>
            <person name="Lewis L.R."/>
            <person name="Margolis J."/>
            <person name="Morgan M."/>
            <person name="Nazareth L.V."/>
            <person name="Nguyen N."/>
            <person name="Okwuonu G."/>
            <person name="Parker D."/>
            <person name="Richards S."/>
            <person name="Ruiz S.J."/>
            <person name="Santibanez J."/>
            <person name="Savard J."/>
            <person name="Scherer S.E."/>
            <person name="Schneider B."/>
            <person name="Sodergren E."/>
            <person name="Tautz D."/>
            <person name="Vattahil S."/>
            <person name="Villasana D."/>
            <person name="White C.S."/>
            <person name="Wright R."/>
            <person name="Park Y."/>
            <person name="Beeman R.W."/>
            <person name="Lord J."/>
            <person name="Oppert B."/>
            <person name="Lorenzen M."/>
            <person name="Brown S."/>
            <person name="Wang L."/>
            <person name="Savard J."/>
            <person name="Tautz D."/>
            <person name="Richards S."/>
            <person name="Weinstock G."/>
            <person name="Gibbs R.A."/>
            <person name="Liu Y."/>
            <person name="Worley K."/>
            <person name="Weinstock G."/>
            <person name="Elsik C.G."/>
            <person name="Reese J.T."/>
            <person name="Elhaik E."/>
            <person name="Landan G."/>
            <person name="Graur D."/>
            <person name="Arensburger P."/>
            <person name="Atkinson P."/>
            <person name="Beeman R.W."/>
            <person name="Beidler J."/>
            <person name="Brown S.J."/>
            <person name="Demuth J.P."/>
            <person name="Drury D.W."/>
            <person name="Du Y.Z."/>
            <person name="Fujiwara H."/>
            <person name="Lorenzen M."/>
            <person name="Maselli V."/>
            <person name="Osanai M."/>
            <person name="Park Y."/>
            <person name="Robertson H.M."/>
            <person name="Tu Z."/>
            <person name="Wang J.J."/>
            <person name="Wang S."/>
            <person name="Richards S."/>
            <person name="Song H."/>
            <person name="Zhang L."/>
            <person name="Sodergren E."/>
            <person name="Werner D."/>
            <person name="Stanke M."/>
            <person name="Morgenstern B."/>
            <person name="Solovyev V."/>
            <person name="Kosarev P."/>
            <person name="Brown G."/>
            <person name="Chen H.C."/>
            <person name="Ermolaeva O."/>
            <person name="Hlavina W."/>
            <person name="Kapustin Y."/>
            <person name="Kiryutin B."/>
            <person name="Kitts P."/>
            <person name="Maglott D."/>
            <person name="Pruitt K."/>
            <person name="Sapojnikov V."/>
            <person name="Souvorov A."/>
            <person name="Mackey A.J."/>
            <person name="Waterhouse R.M."/>
            <person name="Wyder S."/>
            <person name="Zdobnov E.M."/>
            <person name="Zdobnov E.M."/>
            <person name="Wyder S."/>
            <person name="Kriventseva E.V."/>
            <person name="Kadowaki T."/>
            <person name="Bork P."/>
            <person name="Aranda M."/>
            <person name="Bao R."/>
            <person name="Beermann A."/>
            <person name="Berns N."/>
            <person name="Bolognesi R."/>
            <person name="Bonneton F."/>
            <person name="Bopp D."/>
            <person name="Brown S.J."/>
            <person name="Bucher G."/>
            <person name="Butts T."/>
            <person name="Chaumot A."/>
            <person name="Denell R.E."/>
            <person name="Ferrier D.E."/>
            <person name="Friedrich M."/>
            <person name="Gordon C.M."/>
            <person name="Jindra M."/>
            <person name="Klingler M."/>
            <person name="Lan Q."/>
            <person name="Lattorff H.M."/>
            <person name="Laudet V."/>
            <person name="von Levetsow C."/>
            <person name="Liu Z."/>
            <person name="Lutz R."/>
            <person name="Lynch J.A."/>
            <person name="da Fonseca R.N."/>
            <person name="Posnien N."/>
            <person name="Reuter R."/>
            <person name="Roth S."/>
            <person name="Savard J."/>
            <person name="Schinko J.B."/>
            <person name="Schmitt C."/>
            <person name="Schoppmeier M."/>
            <person name="Schroder R."/>
            <person name="Shippy T.D."/>
            <person name="Simonnet F."/>
            <person name="Marques-Souza H."/>
            <person name="Tautz D."/>
            <person name="Tomoyasu Y."/>
            <person name="Trauner J."/>
            <person name="Van der Zee M."/>
            <person name="Vervoort M."/>
            <person name="Wittkopp N."/>
            <person name="Wimmer E.A."/>
            <person name="Yang X."/>
            <person name="Jones A.K."/>
            <person name="Sattelle D.B."/>
            <person name="Ebert P.R."/>
            <person name="Nelson D."/>
            <person name="Scott J.G."/>
            <person name="Beeman R.W."/>
            <person name="Muthukrishnan S."/>
            <person name="Kramer K.J."/>
            <person name="Arakane Y."/>
            <person name="Beeman R.W."/>
            <person name="Zhu Q."/>
            <person name="Hogenkamp D."/>
            <person name="Dixit R."/>
            <person name="Oppert B."/>
            <person name="Jiang H."/>
            <person name="Zou Z."/>
            <person name="Marshall J."/>
            <person name="Elpidina E."/>
            <person name="Vinokurov K."/>
            <person name="Oppert C."/>
            <person name="Zou Z."/>
            <person name="Evans J."/>
            <person name="Lu Z."/>
            <person name="Zhao P."/>
            <person name="Sumathipala N."/>
            <person name="Altincicek B."/>
            <person name="Vilcinskas A."/>
            <person name="Williams M."/>
            <person name="Hultmark D."/>
            <person name="Hetru C."/>
            <person name="Jiang H."/>
            <person name="Grimmelikhuijzen C.J."/>
            <person name="Hauser F."/>
            <person name="Cazzamali G."/>
            <person name="Williamson M."/>
            <person name="Park Y."/>
            <person name="Li B."/>
            <person name="Tanaka Y."/>
            <person name="Predel R."/>
            <person name="Neupert S."/>
            <person name="Schachtner J."/>
            <person name="Verleyen P."/>
            <person name="Raible F."/>
            <person name="Bork P."/>
            <person name="Friedrich M."/>
            <person name="Walden K.K."/>
            <person name="Robertson H.M."/>
            <person name="Angeli S."/>
            <person name="Foret S."/>
            <person name="Bucher G."/>
            <person name="Schuetz S."/>
            <person name="Maleszka R."/>
            <person name="Wimmer E.A."/>
            <person name="Beeman R.W."/>
            <person name="Lorenzen M."/>
            <person name="Tomoyasu Y."/>
            <person name="Miller S.C."/>
            <person name="Grossmann D."/>
            <person name="Bucher G."/>
        </authorList>
    </citation>
    <scope>NUCLEOTIDE SEQUENCE [LARGE SCALE GENOMIC DNA]</scope>
    <source>
        <strain evidence="18 19">Georgia GA2</strain>
    </source>
</reference>
<dbReference type="OrthoDB" id="423498at2759"/>
<feature type="binding site" evidence="15">
    <location>
        <position position="155"/>
    </location>
    <ligand>
        <name>substrate</name>
    </ligand>
</feature>
<evidence type="ECO:0000256" key="16">
    <source>
        <dbReference type="SAM" id="SignalP"/>
    </source>
</evidence>
<feature type="active site" description="Proton donor/acceptor" evidence="14">
    <location>
        <position position="242"/>
    </location>
</feature>
<keyword evidence="10 15" id="KW-0479">Metal-binding</keyword>
<dbReference type="PRINTS" id="PR01790">
    <property type="entry name" value="SMP30FAMILY"/>
</dbReference>
<feature type="signal peptide" evidence="16">
    <location>
        <begin position="1"/>
        <end position="23"/>
    </location>
</feature>
<dbReference type="GO" id="GO:0005509">
    <property type="term" value="F:calcium ion binding"/>
    <property type="evidence" value="ECO:0000318"/>
    <property type="project" value="GO_Central"/>
</dbReference>
<dbReference type="PANTHER" id="PTHR10907:SF47">
    <property type="entry name" value="REGUCALCIN"/>
    <property type="match status" value="1"/>
</dbReference>
<dbReference type="EMBL" id="KQ971371">
    <property type="protein sequence ID" value="EFA10016.2"/>
    <property type="molecule type" value="Genomic_DNA"/>
</dbReference>
<dbReference type="Proteomes" id="UP000007266">
    <property type="component" value="Linkage group 9"/>
</dbReference>
<reference evidence="18 19" key="2">
    <citation type="journal article" date="2010" name="Nucleic Acids Res.">
        <title>BeetleBase in 2010: revisions to provide comprehensive genomic information for Tribolium castaneum.</title>
        <authorList>
            <person name="Kim H.S."/>
            <person name="Murphy T."/>
            <person name="Xia J."/>
            <person name="Caragea D."/>
            <person name="Park Y."/>
            <person name="Beeman R.W."/>
            <person name="Lorenzen M.D."/>
            <person name="Butcher S."/>
            <person name="Manak J.R."/>
            <person name="Brown S.J."/>
        </authorList>
    </citation>
    <scope>GENOME REANNOTATION</scope>
    <source>
        <strain evidence="18 19">Georgia GA2</strain>
    </source>
</reference>
<comment type="subcellular location">
    <subcellularLocation>
        <location evidence="5">Cytoplasm</location>
    </subcellularLocation>
</comment>
<evidence type="ECO:0000256" key="5">
    <source>
        <dbReference type="ARBA" id="ARBA00004496"/>
    </source>
</evidence>
<dbReference type="InParanoid" id="D6X0J5"/>
<feature type="binding site" evidence="15">
    <location>
        <position position="189"/>
    </location>
    <ligand>
        <name>a divalent metal cation</name>
        <dbReference type="ChEBI" id="CHEBI:60240"/>
    </ligand>
</feature>
<evidence type="ECO:0000256" key="3">
    <source>
        <dbReference type="ARBA" id="ARBA00001936"/>
    </source>
</evidence>
<evidence type="ECO:0000313" key="19">
    <source>
        <dbReference type="Proteomes" id="UP000007266"/>
    </source>
</evidence>
<comment type="cofactor">
    <cofactor evidence="3">
        <name>Mn(2+)</name>
        <dbReference type="ChEBI" id="CHEBI:29035"/>
    </cofactor>
</comment>
<evidence type="ECO:0000256" key="8">
    <source>
        <dbReference type="ARBA" id="ARBA00016808"/>
    </source>
</evidence>
<keyword evidence="15" id="KW-0862">Zinc</keyword>
<proteinExistence type="inferred from homology"/>
<feature type="binding site" evidence="15">
    <location>
        <position position="137"/>
    </location>
    <ligand>
        <name>substrate</name>
    </ligand>
</feature>
<comment type="cofactor">
    <cofactor evidence="4">
        <name>Mg(2+)</name>
        <dbReference type="ChEBI" id="CHEBI:18420"/>
    </cofactor>
</comment>
<evidence type="ECO:0000256" key="15">
    <source>
        <dbReference type="PIRSR" id="PIRSR605511-2"/>
    </source>
</evidence>
<dbReference type="InterPro" id="IPR011042">
    <property type="entry name" value="6-blade_b-propeller_TolB-like"/>
</dbReference>
<comment type="cofactor">
    <cofactor evidence="2">
        <name>Ca(2+)</name>
        <dbReference type="ChEBI" id="CHEBI:29108"/>
    </cofactor>
</comment>
<evidence type="ECO:0000256" key="2">
    <source>
        <dbReference type="ARBA" id="ARBA00001913"/>
    </source>
</evidence>
<dbReference type="InterPro" id="IPR013658">
    <property type="entry name" value="SGL"/>
</dbReference>
<dbReference type="GO" id="GO:0004341">
    <property type="term" value="F:gluconolactonase activity"/>
    <property type="evidence" value="ECO:0000318"/>
    <property type="project" value="GO_Central"/>
</dbReference>
<comment type="cofactor">
    <cofactor evidence="15">
        <name>Zn(2+)</name>
        <dbReference type="ChEBI" id="CHEBI:29105"/>
    </cofactor>
    <text evidence="15">Binds 1 divalent metal cation per subunit.</text>
</comment>
<feature type="binding site" evidence="15">
    <location>
        <position position="46"/>
    </location>
    <ligand>
        <name>a divalent metal cation</name>
        <dbReference type="ChEBI" id="CHEBI:60240"/>
    </ligand>
</feature>
<evidence type="ECO:0000256" key="6">
    <source>
        <dbReference type="ARBA" id="ARBA00008853"/>
    </source>
</evidence>
<evidence type="ECO:0000256" key="11">
    <source>
        <dbReference type="ARBA" id="ARBA00022801"/>
    </source>
</evidence>
<protein>
    <recommendedName>
        <fullName evidence="8">Regucalcin</fullName>
        <ecNumber evidence="7">3.1.1.17</ecNumber>
    </recommendedName>
    <alternativeName>
        <fullName evidence="13">Gluconolactonase</fullName>
    </alternativeName>
</protein>
<dbReference type="EC" id="3.1.1.17" evidence="7"/>
<dbReference type="AlphaFoldDB" id="D6X0J5"/>
<comment type="catalytic activity">
    <reaction evidence="1">
        <text>D-glucono-1,5-lactone + H2O = D-gluconate + H(+)</text>
        <dbReference type="Rhea" id="RHEA:10440"/>
        <dbReference type="ChEBI" id="CHEBI:15377"/>
        <dbReference type="ChEBI" id="CHEBI:15378"/>
        <dbReference type="ChEBI" id="CHEBI:16217"/>
        <dbReference type="ChEBI" id="CHEBI:18391"/>
        <dbReference type="EC" id="3.1.1.17"/>
    </reaction>
</comment>
<feature type="binding site" evidence="15">
    <location>
        <position position="242"/>
    </location>
    <ligand>
        <name>a divalent metal cation</name>
        <dbReference type="ChEBI" id="CHEBI:60240"/>
    </ligand>
</feature>
<evidence type="ECO:0000259" key="17">
    <source>
        <dbReference type="Pfam" id="PF08450"/>
    </source>
</evidence>
<dbReference type="GO" id="GO:0019853">
    <property type="term" value="P:L-ascorbic acid biosynthetic process"/>
    <property type="evidence" value="ECO:0000318"/>
    <property type="project" value="GO_Central"/>
</dbReference>
<dbReference type="HOGENOM" id="CLU_036110_3_2_1"/>
<dbReference type="PRINTS" id="PR01791">
    <property type="entry name" value="REGUCALCIN"/>
</dbReference>
<dbReference type="FunFam" id="2.120.10.30:FF:000027">
    <property type="entry name" value="Regucalcin homologue"/>
    <property type="match status" value="1"/>
</dbReference>
<dbReference type="PANTHER" id="PTHR10907">
    <property type="entry name" value="REGUCALCIN"/>
    <property type="match status" value="1"/>
</dbReference>
<dbReference type="GO" id="GO:0030234">
    <property type="term" value="F:enzyme regulator activity"/>
    <property type="evidence" value="ECO:0007669"/>
    <property type="project" value="InterPro"/>
</dbReference>
<evidence type="ECO:0000256" key="4">
    <source>
        <dbReference type="ARBA" id="ARBA00001946"/>
    </source>
</evidence>
<dbReference type="STRING" id="7070.D6X0J5"/>
<dbReference type="InterPro" id="IPR008367">
    <property type="entry name" value="Regucalcin"/>
</dbReference>
<name>D6X0J5_TRICA</name>
<dbReference type="Pfam" id="PF08450">
    <property type="entry name" value="SGL"/>
    <property type="match status" value="1"/>
</dbReference>
<organism evidence="18 19">
    <name type="scientific">Tribolium castaneum</name>
    <name type="common">Red flour beetle</name>
    <dbReference type="NCBI Taxonomy" id="7070"/>
    <lineage>
        <taxon>Eukaryota</taxon>
        <taxon>Metazoa</taxon>
        <taxon>Ecdysozoa</taxon>
        <taxon>Arthropoda</taxon>
        <taxon>Hexapoda</taxon>
        <taxon>Insecta</taxon>
        <taxon>Pterygota</taxon>
        <taxon>Neoptera</taxon>
        <taxon>Endopterygota</taxon>
        <taxon>Coleoptera</taxon>
        <taxon>Polyphaga</taxon>
        <taxon>Cucujiformia</taxon>
        <taxon>Tenebrionidae</taxon>
        <taxon>Tenebrionidae incertae sedis</taxon>
        <taxon>Tribolium</taxon>
    </lineage>
</organism>
<dbReference type="SUPFAM" id="SSF63829">
    <property type="entry name" value="Calcium-dependent phosphotriesterase"/>
    <property type="match status" value="1"/>
</dbReference>
<evidence type="ECO:0000256" key="1">
    <source>
        <dbReference type="ARBA" id="ARBA00001589"/>
    </source>
</evidence>
<keyword evidence="9" id="KW-0963">Cytoplasm</keyword>
<evidence type="ECO:0000256" key="9">
    <source>
        <dbReference type="ARBA" id="ARBA00022490"/>
    </source>
</evidence>
<evidence type="ECO:0000313" key="18">
    <source>
        <dbReference type="EMBL" id="EFA10016.2"/>
    </source>
</evidence>
<evidence type="ECO:0000256" key="14">
    <source>
        <dbReference type="PIRSR" id="PIRSR605511-1"/>
    </source>
</evidence>
<feature type="domain" description="SMP-30/Gluconolactonase/LRE-like region" evidence="17">
    <location>
        <begin position="45"/>
        <end position="301"/>
    </location>
</feature>
<keyword evidence="12" id="KW-0106">Calcium</keyword>
<dbReference type="KEGG" id="tca:659940"/>
<gene>
    <name evidence="18" type="primary">AUGUSTUS-3.0.2_12188</name>
    <name evidence="18" type="ORF">TcasGA2_TC012188</name>
</gene>
<dbReference type="OMA" id="PRISCCC"/>
<evidence type="ECO:0000256" key="10">
    <source>
        <dbReference type="ARBA" id="ARBA00022723"/>
    </source>
</evidence>
<feature type="chain" id="PRO_5007310922" description="Regucalcin" evidence="16">
    <location>
        <begin position="24"/>
        <end position="341"/>
    </location>
</feature>
<keyword evidence="11" id="KW-0378">Hydrolase</keyword>
<keyword evidence="16" id="KW-0732">Signal</keyword>
<dbReference type="eggNOG" id="KOG4499">
    <property type="taxonomic scope" value="Eukaryota"/>
</dbReference>